<gene>
    <name evidence="7" type="ORF">M407DRAFT_242632</name>
</gene>
<dbReference type="InterPro" id="IPR001179">
    <property type="entry name" value="PPIase_FKBP_dom"/>
</dbReference>
<dbReference type="FunFam" id="3.10.50.40:FF:000006">
    <property type="entry name" value="Peptidyl-prolyl cis-trans isomerase"/>
    <property type="match status" value="1"/>
</dbReference>
<evidence type="ECO:0000256" key="3">
    <source>
        <dbReference type="ARBA" id="ARBA00023110"/>
    </source>
</evidence>
<proteinExistence type="predicted"/>
<dbReference type="Pfam" id="PF00254">
    <property type="entry name" value="FKBP_C"/>
    <property type="match status" value="1"/>
</dbReference>
<evidence type="ECO:0000313" key="8">
    <source>
        <dbReference type="Proteomes" id="UP000054248"/>
    </source>
</evidence>
<protein>
    <recommendedName>
        <fullName evidence="2 5">peptidylprolyl isomerase</fullName>
        <ecNumber evidence="2 5">5.2.1.8</ecNumber>
    </recommendedName>
</protein>
<dbReference type="EC" id="5.2.1.8" evidence="2 5"/>
<evidence type="ECO:0000256" key="4">
    <source>
        <dbReference type="ARBA" id="ARBA00023235"/>
    </source>
</evidence>
<accession>A0A0C3QPT1</accession>
<evidence type="ECO:0000313" key="7">
    <source>
        <dbReference type="EMBL" id="KIO29404.1"/>
    </source>
</evidence>
<dbReference type="PANTHER" id="PTHR45779">
    <property type="entry name" value="PEPTIDYLPROLYL ISOMERASE"/>
    <property type="match status" value="1"/>
</dbReference>
<keyword evidence="4 5" id="KW-0413">Isomerase</keyword>
<name>A0A0C3QPT1_9AGAM</name>
<evidence type="ECO:0000259" key="6">
    <source>
        <dbReference type="PROSITE" id="PS50059"/>
    </source>
</evidence>
<dbReference type="InterPro" id="IPR044609">
    <property type="entry name" value="FKBP2/11"/>
</dbReference>
<dbReference type="AlphaFoldDB" id="A0A0C3QPT1"/>
<dbReference type="PROSITE" id="PS50059">
    <property type="entry name" value="FKBP_PPIASE"/>
    <property type="match status" value="1"/>
</dbReference>
<dbReference type="OrthoDB" id="1902587at2759"/>
<comment type="catalytic activity">
    <reaction evidence="1 5">
        <text>[protein]-peptidylproline (omega=180) = [protein]-peptidylproline (omega=0)</text>
        <dbReference type="Rhea" id="RHEA:16237"/>
        <dbReference type="Rhea" id="RHEA-COMP:10747"/>
        <dbReference type="Rhea" id="RHEA-COMP:10748"/>
        <dbReference type="ChEBI" id="CHEBI:83833"/>
        <dbReference type="ChEBI" id="CHEBI:83834"/>
        <dbReference type="EC" id="5.2.1.8"/>
    </reaction>
</comment>
<feature type="domain" description="PPIase FKBP-type" evidence="6">
    <location>
        <begin position="30"/>
        <end position="118"/>
    </location>
</feature>
<dbReference type="GO" id="GO:0005783">
    <property type="term" value="C:endoplasmic reticulum"/>
    <property type="evidence" value="ECO:0007669"/>
    <property type="project" value="TreeGrafter"/>
</dbReference>
<evidence type="ECO:0000256" key="1">
    <source>
        <dbReference type="ARBA" id="ARBA00000971"/>
    </source>
</evidence>
<keyword evidence="8" id="KW-1185">Reference proteome</keyword>
<organism evidence="7 8">
    <name type="scientific">Tulasnella calospora MUT 4182</name>
    <dbReference type="NCBI Taxonomy" id="1051891"/>
    <lineage>
        <taxon>Eukaryota</taxon>
        <taxon>Fungi</taxon>
        <taxon>Dikarya</taxon>
        <taxon>Basidiomycota</taxon>
        <taxon>Agaricomycotina</taxon>
        <taxon>Agaricomycetes</taxon>
        <taxon>Cantharellales</taxon>
        <taxon>Tulasnellaceae</taxon>
        <taxon>Tulasnella</taxon>
    </lineage>
</organism>
<dbReference type="SUPFAM" id="SSF54534">
    <property type="entry name" value="FKBP-like"/>
    <property type="match status" value="1"/>
</dbReference>
<sequence length="123" mass="13938">MLVSAANPPKKLVIERILVPESCPVTTKKGDTLRMRYVGTFFHNGVKFDSTENRKPYEFKLGSRSVIEGWDQGLQDMCVGEKRKLIIPPDLAYGDKGIRYQIPPMATLIFEVQLLSINPKDEL</sequence>
<dbReference type="STRING" id="1051891.A0A0C3QPT1"/>
<reference evidence="7 8" key="1">
    <citation type="submission" date="2014-04" db="EMBL/GenBank/DDBJ databases">
        <authorList>
            <consortium name="DOE Joint Genome Institute"/>
            <person name="Kuo A."/>
            <person name="Girlanda M."/>
            <person name="Perotto S."/>
            <person name="Kohler A."/>
            <person name="Nagy L.G."/>
            <person name="Floudas D."/>
            <person name="Copeland A."/>
            <person name="Barry K.W."/>
            <person name="Cichocki N."/>
            <person name="Veneault-Fourrey C."/>
            <person name="LaButti K."/>
            <person name="Lindquist E.A."/>
            <person name="Lipzen A."/>
            <person name="Lundell T."/>
            <person name="Morin E."/>
            <person name="Murat C."/>
            <person name="Sun H."/>
            <person name="Tunlid A."/>
            <person name="Henrissat B."/>
            <person name="Grigoriev I.V."/>
            <person name="Hibbett D.S."/>
            <person name="Martin F."/>
            <person name="Nordberg H.P."/>
            <person name="Cantor M.N."/>
            <person name="Hua S.X."/>
        </authorList>
    </citation>
    <scope>NUCLEOTIDE SEQUENCE [LARGE SCALE GENOMIC DNA]</scope>
    <source>
        <strain evidence="7 8">MUT 4182</strain>
    </source>
</reference>
<dbReference type="InterPro" id="IPR046357">
    <property type="entry name" value="PPIase_dom_sf"/>
</dbReference>
<dbReference type="Proteomes" id="UP000054248">
    <property type="component" value="Unassembled WGS sequence"/>
</dbReference>
<dbReference type="PANTHER" id="PTHR45779:SF7">
    <property type="entry name" value="PEPTIDYLPROLYL ISOMERASE"/>
    <property type="match status" value="1"/>
</dbReference>
<dbReference type="HOGENOM" id="CLU_013615_8_2_1"/>
<dbReference type="Gene3D" id="3.10.50.40">
    <property type="match status" value="1"/>
</dbReference>
<dbReference type="EMBL" id="KN822983">
    <property type="protein sequence ID" value="KIO29404.1"/>
    <property type="molecule type" value="Genomic_DNA"/>
</dbReference>
<reference evidence="8" key="2">
    <citation type="submission" date="2015-01" db="EMBL/GenBank/DDBJ databases">
        <title>Evolutionary Origins and Diversification of the Mycorrhizal Mutualists.</title>
        <authorList>
            <consortium name="DOE Joint Genome Institute"/>
            <consortium name="Mycorrhizal Genomics Consortium"/>
            <person name="Kohler A."/>
            <person name="Kuo A."/>
            <person name="Nagy L.G."/>
            <person name="Floudas D."/>
            <person name="Copeland A."/>
            <person name="Barry K.W."/>
            <person name="Cichocki N."/>
            <person name="Veneault-Fourrey C."/>
            <person name="LaButti K."/>
            <person name="Lindquist E.A."/>
            <person name="Lipzen A."/>
            <person name="Lundell T."/>
            <person name="Morin E."/>
            <person name="Murat C."/>
            <person name="Riley R."/>
            <person name="Ohm R."/>
            <person name="Sun H."/>
            <person name="Tunlid A."/>
            <person name="Henrissat B."/>
            <person name="Grigoriev I.V."/>
            <person name="Hibbett D.S."/>
            <person name="Martin F."/>
        </authorList>
    </citation>
    <scope>NUCLEOTIDE SEQUENCE [LARGE SCALE GENOMIC DNA]</scope>
    <source>
        <strain evidence="8">MUT 4182</strain>
    </source>
</reference>
<evidence type="ECO:0000256" key="5">
    <source>
        <dbReference type="PROSITE-ProRule" id="PRU00277"/>
    </source>
</evidence>
<evidence type="ECO:0000256" key="2">
    <source>
        <dbReference type="ARBA" id="ARBA00013194"/>
    </source>
</evidence>
<keyword evidence="3 5" id="KW-0697">Rotamase</keyword>
<dbReference type="GO" id="GO:0003755">
    <property type="term" value="F:peptidyl-prolyl cis-trans isomerase activity"/>
    <property type="evidence" value="ECO:0007669"/>
    <property type="project" value="UniProtKB-KW"/>
</dbReference>